<reference evidence="1 2" key="1">
    <citation type="journal article" date="2021" name="Sci. Rep.">
        <title>The genome of the diatom Chaetoceros tenuissimus carries an ancient integrated fragment of an extant virus.</title>
        <authorList>
            <person name="Hongo Y."/>
            <person name="Kimura K."/>
            <person name="Takaki Y."/>
            <person name="Yoshida Y."/>
            <person name="Baba S."/>
            <person name="Kobayashi G."/>
            <person name="Nagasaki K."/>
            <person name="Hano T."/>
            <person name="Tomaru Y."/>
        </authorList>
    </citation>
    <scope>NUCLEOTIDE SEQUENCE [LARGE SCALE GENOMIC DNA]</scope>
    <source>
        <strain evidence="1 2">NIES-3715</strain>
    </source>
</reference>
<evidence type="ECO:0000313" key="2">
    <source>
        <dbReference type="Proteomes" id="UP001054902"/>
    </source>
</evidence>
<dbReference type="EMBL" id="BLLK01000022">
    <property type="protein sequence ID" value="GFH47047.1"/>
    <property type="molecule type" value="Genomic_DNA"/>
</dbReference>
<protein>
    <submittedName>
        <fullName evidence="1">Uncharacterized protein</fullName>
    </submittedName>
</protein>
<gene>
    <name evidence="1" type="ORF">CTEN210_03522</name>
</gene>
<sequence>MSSHLQLNNDGCVAGLSTTIKLVGSDAIPASNIFKVEQKWVDKAHLKSALEFYASATGWSVCNPTPTHFRYNCFRKPGHKDKYRDHQNFNWRLLYHR</sequence>
<accession>A0AAD3CJ68</accession>
<evidence type="ECO:0000313" key="1">
    <source>
        <dbReference type="EMBL" id="GFH47047.1"/>
    </source>
</evidence>
<keyword evidence="2" id="KW-1185">Reference proteome</keyword>
<proteinExistence type="predicted"/>
<dbReference type="Proteomes" id="UP001054902">
    <property type="component" value="Unassembled WGS sequence"/>
</dbReference>
<name>A0AAD3CJ68_9STRA</name>
<comment type="caution">
    <text evidence="1">The sequence shown here is derived from an EMBL/GenBank/DDBJ whole genome shotgun (WGS) entry which is preliminary data.</text>
</comment>
<organism evidence="1 2">
    <name type="scientific">Chaetoceros tenuissimus</name>
    <dbReference type="NCBI Taxonomy" id="426638"/>
    <lineage>
        <taxon>Eukaryota</taxon>
        <taxon>Sar</taxon>
        <taxon>Stramenopiles</taxon>
        <taxon>Ochrophyta</taxon>
        <taxon>Bacillariophyta</taxon>
        <taxon>Coscinodiscophyceae</taxon>
        <taxon>Chaetocerotophycidae</taxon>
        <taxon>Chaetocerotales</taxon>
        <taxon>Chaetocerotaceae</taxon>
        <taxon>Chaetoceros</taxon>
    </lineage>
</organism>
<dbReference type="AlphaFoldDB" id="A0AAD3CJ68"/>